<dbReference type="RefSeq" id="WP_144956738.1">
    <property type="nucleotide sequence ID" value="NZ_VMQU01000185.1"/>
</dbReference>
<evidence type="ECO:0000259" key="4">
    <source>
        <dbReference type="Pfam" id="PF01420"/>
    </source>
</evidence>
<name>A0A557WXW1_9MYCO</name>
<dbReference type="InterPro" id="IPR000055">
    <property type="entry name" value="Restrct_endonuc_typeI_TRD"/>
</dbReference>
<dbReference type="Pfam" id="PF01420">
    <property type="entry name" value="Methylase_S"/>
    <property type="match status" value="2"/>
</dbReference>
<sequence length="416" mass="46637">MSVPKFVTVADVATVDSGPAFKSAHFGEEGAGIRLLRGDNIEPGSLRWARTKTWPRELLKGYEHLAVHEGDLILGMDRPVISTGLKLARVTKADLPALLVQRVARIRANNIDDRYLYYWLTSQEFIRHLQGSATGTQLPHVTLTSIREFRVPRFDVECERRIVDLLEDHLSRIEAGERWLSVGKRKLEALWLAALSESRRTLGGVQTRTIGDIAETALGKMLDAKKQLGRPTPYLRNVNVRWREFDLSDVQLTPLTESEVQWFDVRPGDVMVCEGGEPGRCAVWRRPVGEVAFQKALHRIRVRNSGEVLPSFLALMLEEAIRSGRCNRMFTGTTIKHLPQEKLRVIEIPVPALDTQRRAVDRLAKLVEAQVRLRAAITNGAARSVAMRRSLLTAAFSGRLIAVKSSLPSAEELTHA</sequence>
<dbReference type="Proteomes" id="UP000320513">
    <property type="component" value="Unassembled WGS sequence"/>
</dbReference>
<comment type="similarity">
    <text evidence="1">Belongs to the type-I restriction system S methylase family.</text>
</comment>
<dbReference type="AlphaFoldDB" id="A0A557WXW1"/>
<dbReference type="Gene3D" id="3.90.220.20">
    <property type="entry name" value="DNA methylase specificity domains"/>
    <property type="match status" value="2"/>
</dbReference>
<dbReference type="InterPro" id="IPR044946">
    <property type="entry name" value="Restrct_endonuc_typeI_TRD_sf"/>
</dbReference>
<reference evidence="5 6" key="1">
    <citation type="submission" date="2019-07" db="EMBL/GenBank/DDBJ databases">
        <title>New Mycobacterium species.</title>
        <authorList>
            <person name="Tortoli E."/>
            <person name="Ghielmetti G."/>
            <person name="Friedel U."/>
            <person name="Trovato A."/>
        </authorList>
    </citation>
    <scope>NUCLEOTIDE SEQUENCE [LARGE SCALE GENOMIC DNA]</scope>
    <source>
        <strain evidence="5 6">16-83</strain>
    </source>
</reference>
<dbReference type="EMBL" id="VMQU01000185">
    <property type="protein sequence ID" value="TVS78106.1"/>
    <property type="molecule type" value="Genomic_DNA"/>
</dbReference>
<evidence type="ECO:0000256" key="3">
    <source>
        <dbReference type="ARBA" id="ARBA00023125"/>
    </source>
</evidence>
<dbReference type="GO" id="GO:0003677">
    <property type="term" value="F:DNA binding"/>
    <property type="evidence" value="ECO:0007669"/>
    <property type="project" value="UniProtKB-KW"/>
</dbReference>
<accession>A0A557WXW1</accession>
<dbReference type="SUPFAM" id="SSF116734">
    <property type="entry name" value="DNA methylase specificity domain"/>
    <property type="match status" value="2"/>
</dbReference>
<organism evidence="5 6">
    <name type="scientific">Mycobacterium helveticum</name>
    <dbReference type="NCBI Taxonomy" id="2592811"/>
    <lineage>
        <taxon>Bacteria</taxon>
        <taxon>Bacillati</taxon>
        <taxon>Actinomycetota</taxon>
        <taxon>Actinomycetes</taxon>
        <taxon>Mycobacteriales</taxon>
        <taxon>Mycobacteriaceae</taxon>
        <taxon>Mycobacterium</taxon>
    </lineage>
</organism>
<proteinExistence type="inferred from homology"/>
<dbReference type="OrthoDB" id="3197085at2"/>
<feature type="domain" description="Type I restriction modification DNA specificity" evidence="4">
    <location>
        <begin position="204"/>
        <end position="379"/>
    </location>
</feature>
<evidence type="ECO:0000256" key="1">
    <source>
        <dbReference type="ARBA" id="ARBA00010923"/>
    </source>
</evidence>
<evidence type="ECO:0000313" key="5">
    <source>
        <dbReference type="EMBL" id="TVS78106.1"/>
    </source>
</evidence>
<protein>
    <recommendedName>
        <fullName evidence="4">Type I restriction modification DNA specificity domain-containing protein</fullName>
    </recommendedName>
</protein>
<feature type="domain" description="Type I restriction modification DNA specificity" evidence="4">
    <location>
        <begin position="6"/>
        <end position="175"/>
    </location>
</feature>
<dbReference type="InterPro" id="IPR052021">
    <property type="entry name" value="Type-I_RS_S_subunit"/>
</dbReference>
<evidence type="ECO:0000313" key="6">
    <source>
        <dbReference type="Proteomes" id="UP000320513"/>
    </source>
</evidence>
<keyword evidence="3" id="KW-0238">DNA-binding</keyword>
<dbReference type="PANTHER" id="PTHR30408:SF13">
    <property type="entry name" value="TYPE I RESTRICTION ENZYME HINDI SPECIFICITY SUBUNIT"/>
    <property type="match status" value="1"/>
</dbReference>
<keyword evidence="6" id="KW-1185">Reference proteome</keyword>
<dbReference type="PANTHER" id="PTHR30408">
    <property type="entry name" value="TYPE-1 RESTRICTION ENZYME ECOKI SPECIFICITY PROTEIN"/>
    <property type="match status" value="1"/>
</dbReference>
<evidence type="ECO:0000256" key="2">
    <source>
        <dbReference type="ARBA" id="ARBA00022747"/>
    </source>
</evidence>
<gene>
    <name evidence="5" type="ORF">FPZ47_25560</name>
</gene>
<dbReference type="CDD" id="cd17259">
    <property type="entry name" value="RMtype1_S_StySKI-TRD2-CR2_like"/>
    <property type="match status" value="1"/>
</dbReference>
<dbReference type="GO" id="GO:0009307">
    <property type="term" value="P:DNA restriction-modification system"/>
    <property type="evidence" value="ECO:0007669"/>
    <property type="project" value="UniProtKB-KW"/>
</dbReference>
<comment type="caution">
    <text evidence="5">The sequence shown here is derived from an EMBL/GenBank/DDBJ whole genome shotgun (WGS) entry which is preliminary data.</text>
</comment>
<keyword evidence="2" id="KW-0680">Restriction system</keyword>